<proteinExistence type="inferred from homology"/>
<dbReference type="Pfam" id="PF00905">
    <property type="entry name" value="Transpeptidase"/>
    <property type="match status" value="1"/>
</dbReference>
<dbReference type="PANTHER" id="PTHR34978">
    <property type="entry name" value="POSSIBLE SENSOR-TRANSDUCER PROTEIN BLAR"/>
    <property type="match status" value="1"/>
</dbReference>
<sequence length="594" mass="68531">MFFTYLVTSFIVSSITIVMIMLIKKICSKHLSAKWQYNLWFLLLIALTLPFLPKQWIHFENFFIPFDGIYSNRTSNPSVNTSEGSGLSNENWMQDFTVSVNRLNLDFLNIALASIWIAGMLVIAALSLHAWFKLKKVKNTTTALNNEDVLHLFERCKHRLNISKPLFVGESPLVKSPMTFGLFKTYVVLPTHLDERMSTENIKYIFMHELHHFKYKDIATNYLVIIFQILYWFNPLVWVAFKEMRVDREIACDRAVLESLDEHCYADYGNTIINFVDVPSYSKNFTGSNQLNGPKGQIKKRIEKIASFTIESKWLKLKSISIFTLAGIFVASQLPFISAMASGNNRYDFNYEHTIYKDFSEYFGGYDGSFVLYNMSADQYTIYNKDRSTLRVSPNSTYKIYTALIGLELGVITSNHSTMKWNGTQYPYESWNTDQNLSTAMKNSVTWYFKKLDQKIPRGTVQAYLKQIDYGNYDLSGGEDYWLESSLKISPVEQVQLLSAFYTNQFGFEEKDIQTVKDSLLLEEYDGARLFGKTGTGNVNGKNINGWFIGYVEREDNTYFFATNIHNEDNSYGSKAAKITLSILEDKGIIKERE</sequence>
<dbReference type="Gene3D" id="3.40.710.10">
    <property type="entry name" value="DD-peptidase/beta-lactamase superfamily"/>
    <property type="match status" value="1"/>
</dbReference>
<keyword evidence="6" id="KW-1185">Reference proteome</keyword>
<comment type="similarity">
    <text evidence="1">Belongs to the peptidase M56 family.</text>
</comment>
<dbReference type="CDD" id="cd07341">
    <property type="entry name" value="M56_BlaR1_MecR1_like"/>
    <property type="match status" value="1"/>
</dbReference>
<feature type="domain" description="Peptidase M56" evidence="4">
    <location>
        <begin position="7"/>
        <end position="305"/>
    </location>
</feature>
<feature type="transmembrane region" description="Helical" evidence="2">
    <location>
        <begin position="107"/>
        <end position="132"/>
    </location>
</feature>
<protein>
    <submittedName>
        <fullName evidence="5">BlaR1 family beta-lactam sensor/signal transducer</fullName>
    </submittedName>
</protein>
<feature type="transmembrane region" description="Helical" evidence="2">
    <location>
        <begin position="222"/>
        <end position="241"/>
    </location>
</feature>
<dbReference type="InterPro" id="IPR012338">
    <property type="entry name" value="Beta-lactam/transpept-like"/>
</dbReference>
<gene>
    <name evidence="5" type="ORF">MUO14_15835</name>
</gene>
<dbReference type="InterPro" id="IPR008756">
    <property type="entry name" value="Peptidase_M56"/>
</dbReference>
<accession>A0ABY4GVN4</accession>
<reference evidence="5 6" key="1">
    <citation type="submission" date="2022-04" db="EMBL/GenBank/DDBJ databases">
        <title>Halobacillus sp. isolated from saltern.</title>
        <authorList>
            <person name="Won M."/>
            <person name="Lee C.-M."/>
            <person name="Woen H.-Y."/>
            <person name="Kwon S.-W."/>
        </authorList>
    </citation>
    <scope>NUCLEOTIDE SEQUENCE [LARGE SCALE GENOMIC DNA]</scope>
    <source>
        <strain evidence="5 6">SSTM10-2</strain>
    </source>
</reference>
<dbReference type="PANTHER" id="PTHR34978:SF3">
    <property type="entry name" value="SLR0241 PROTEIN"/>
    <property type="match status" value="1"/>
</dbReference>
<feature type="domain" description="Penicillin-binding protein transpeptidase" evidence="3">
    <location>
        <begin position="383"/>
        <end position="583"/>
    </location>
</feature>
<keyword evidence="2" id="KW-0472">Membrane</keyword>
<evidence type="ECO:0000313" key="5">
    <source>
        <dbReference type="EMBL" id="UOQ91968.1"/>
    </source>
</evidence>
<feature type="transmembrane region" description="Helical" evidence="2">
    <location>
        <begin position="35"/>
        <end position="52"/>
    </location>
</feature>
<evidence type="ECO:0000256" key="1">
    <source>
        <dbReference type="ARBA" id="ARBA00011075"/>
    </source>
</evidence>
<dbReference type="Proteomes" id="UP000831880">
    <property type="component" value="Chromosome"/>
</dbReference>
<dbReference type="RefSeq" id="WP_244751579.1">
    <property type="nucleotide sequence ID" value="NZ_CP095074.1"/>
</dbReference>
<evidence type="ECO:0000259" key="4">
    <source>
        <dbReference type="Pfam" id="PF05569"/>
    </source>
</evidence>
<dbReference type="SUPFAM" id="SSF56601">
    <property type="entry name" value="beta-lactamase/transpeptidase-like"/>
    <property type="match status" value="1"/>
</dbReference>
<dbReference type="Pfam" id="PF05569">
    <property type="entry name" value="Peptidase_M56"/>
    <property type="match status" value="1"/>
</dbReference>
<evidence type="ECO:0000259" key="3">
    <source>
        <dbReference type="Pfam" id="PF00905"/>
    </source>
</evidence>
<keyword evidence="2" id="KW-1133">Transmembrane helix</keyword>
<dbReference type="NCBIfam" id="NF000326">
    <property type="entry name" value="blaR1_generic"/>
    <property type="match status" value="1"/>
</dbReference>
<name>A0ABY4GVN4_9BACI</name>
<keyword evidence="2" id="KW-0812">Transmembrane</keyword>
<evidence type="ECO:0000256" key="2">
    <source>
        <dbReference type="SAM" id="Phobius"/>
    </source>
</evidence>
<dbReference type="InterPro" id="IPR001460">
    <property type="entry name" value="PCN-bd_Tpept"/>
</dbReference>
<organism evidence="5 6">
    <name type="scientific">Halobacillus shinanisalinarum</name>
    <dbReference type="NCBI Taxonomy" id="2932258"/>
    <lineage>
        <taxon>Bacteria</taxon>
        <taxon>Bacillati</taxon>
        <taxon>Bacillota</taxon>
        <taxon>Bacilli</taxon>
        <taxon>Bacillales</taxon>
        <taxon>Bacillaceae</taxon>
        <taxon>Halobacillus</taxon>
    </lineage>
</organism>
<dbReference type="InterPro" id="IPR052173">
    <property type="entry name" value="Beta-lactam_resp_regulator"/>
</dbReference>
<dbReference type="EMBL" id="CP095074">
    <property type="protein sequence ID" value="UOQ91968.1"/>
    <property type="molecule type" value="Genomic_DNA"/>
</dbReference>
<evidence type="ECO:0000313" key="6">
    <source>
        <dbReference type="Proteomes" id="UP000831880"/>
    </source>
</evidence>
<feature type="transmembrane region" description="Helical" evidence="2">
    <location>
        <begin position="6"/>
        <end position="23"/>
    </location>
</feature>